<dbReference type="InterPro" id="IPR011990">
    <property type="entry name" value="TPR-like_helical_dom_sf"/>
</dbReference>
<organism evidence="1">
    <name type="scientific">hydrothermal vent metagenome</name>
    <dbReference type="NCBI Taxonomy" id="652676"/>
    <lineage>
        <taxon>unclassified sequences</taxon>
        <taxon>metagenomes</taxon>
        <taxon>ecological metagenomes</taxon>
    </lineage>
</organism>
<name>A0A3B0WRD9_9ZZZZ</name>
<reference evidence="1" key="1">
    <citation type="submission" date="2018-06" db="EMBL/GenBank/DDBJ databases">
        <authorList>
            <person name="Zhirakovskaya E."/>
        </authorList>
    </citation>
    <scope>NUCLEOTIDE SEQUENCE</scope>
</reference>
<evidence type="ECO:0000313" key="1">
    <source>
        <dbReference type="EMBL" id="VAW58555.1"/>
    </source>
</evidence>
<sequence length="467" mass="52131">MLFAGLKAFSGSMLCFIKRVLNLILQPLLLLALTLFVLQGCATSAEKTAGLRQLMSQSHFEQALAEAEKQLKDDANGVMQNMNVGVLRRINGDFSASNKAFMQAKRKIDDLYATSISEQAGALMINDELIRFEGDRFEQVLIHLYMASNFLSLGDPDGARVELLQSQVRMDQWGEPDDEVPFMRYFSGIIFEILGEDDSATVSYRKAVDAYINTKARHGLNVPQSLQFDLLRMLSKMQLLNEFVEYQQRFALNNFQLPDMDNKGELIVVLGNGMSPQRAQVSIHVWSTELSANIKIAVPAYLHPPARLNKVRLQINDRYYPLEVVSNIDGLARSALSEKMPVITARALARAVVKKQSEKQAGERNGYMQLALLIFNLSTEIADTRSWSTLPQEFELARVLLPEGEHHVMIEVLGRGGRVIDTIAERVRIRAGAISVVSKRWTAPTPKLKLVPPKGNAVGDKRSVGSL</sequence>
<accession>A0A3B0WRD9</accession>
<protein>
    <submittedName>
        <fullName evidence="1">Uncharacterized protein</fullName>
    </submittedName>
</protein>
<proteinExistence type="predicted"/>
<dbReference type="AlphaFoldDB" id="A0A3B0WRD9"/>
<gene>
    <name evidence="1" type="ORF">MNBD_GAMMA11-2509</name>
</gene>
<dbReference type="EMBL" id="UOFG01000039">
    <property type="protein sequence ID" value="VAW58555.1"/>
    <property type="molecule type" value="Genomic_DNA"/>
</dbReference>
<dbReference type="Gene3D" id="1.25.40.10">
    <property type="entry name" value="Tetratricopeptide repeat domain"/>
    <property type="match status" value="1"/>
</dbReference>